<dbReference type="AlphaFoldDB" id="A0A699HHN9"/>
<keyword evidence="2" id="KW-0808">Transferase</keyword>
<evidence type="ECO:0000256" key="1">
    <source>
        <dbReference type="SAM" id="MobiDB-lite"/>
    </source>
</evidence>
<proteinExistence type="predicted"/>
<comment type="caution">
    <text evidence="2">The sequence shown here is derived from an EMBL/GenBank/DDBJ whole genome shotgun (WGS) entry which is preliminary data.</text>
</comment>
<keyword evidence="2" id="KW-0548">Nucleotidyltransferase</keyword>
<organism evidence="2">
    <name type="scientific">Tanacetum cinerariifolium</name>
    <name type="common">Dalmatian daisy</name>
    <name type="synonym">Chrysanthemum cinerariifolium</name>
    <dbReference type="NCBI Taxonomy" id="118510"/>
    <lineage>
        <taxon>Eukaryota</taxon>
        <taxon>Viridiplantae</taxon>
        <taxon>Streptophyta</taxon>
        <taxon>Embryophyta</taxon>
        <taxon>Tracheophyta</taxon>
        <taxon>Spermatophyta</taxon>
        <taxon>Magnoliopsida</taxon>
        <taxon>eudicotyledons</taxon>
        <taxon>Gunneridae</taxon>
        <taxon>Pentapetalae</taxon>
        <taxon>asterids</taxon>
        <taxon>campanulids</taxon>
        <taxon>Asterales</taxon>
        <taxon>Asteraceae</taxon>
        <taxon>Asteroideae</taxon>
        <taxon>Anthemideae</taxon>
        <taxon>Anthemidinae</taxon>
        <taxon>Tanacetum</taxon>
    </lineage>
</organism>
<name>A0A699HHN9_TANCI</name>
<dbReference type="GO" id="GO:0003964">
    <property type="term" value="F:RNA-directed DNA polymerase activity"/>
    <property type="evidence" value="ECO:0007669"/>
    <property type="project" value="UniProtKB-KW"/>
</dbReference>
<reference evidence="2" key="1">
    <citation type="journal article" date="2019" name="Sci. Rep.">
        <title>Draft genome of Tanacetum cinerariifolium, the natural source of mosquito coil.</title>
        <authorList>
            <person name="Yamashiro T."/>
            <person name="Shiraishi A."/>
            <person name="Satake H."/>
            <person name="Nakayama K."/>
        </authorList>
    </citation>
    <scope>NUCLEOTIDE SEQUENCE</scope>
</reference>
<feature type="compositionally biased region" description="Low complexity" evidence="1">
    <location>
        <begin position="72"/>
        <end position="83"/>
    </location>
</feature>
<evidence type="ECO:0000313" key="2">
    <source>
        <dbReference type="EMBL" id="GEX82346.1"/>
    </source>
</evidence>
<feature type="region of interest" description="Disordered" evidence="1">
    <location>
        <begin position="31"/>
        <end position="83"/>
    </location>
</feature>
<accession>A0A699HHN9</accession>
<protein>
    <submittedName>
        <fullName evidence="2">Reverse transcriptase domain-containing protein</fullName>
    </submittedName>
</protein>
<gene>
    <name evidence="2" type="ORF">Tci_354321</name>
</gene>
<sequence length="145" mass="15972">MTLEEIKELIIQRVAEALAIKEANRNLRPIIEGESENRDDNGKGNGGGNENGNGGGNKNGNDGGNGNGNDGGNKNNGNNNRNGNRVVRLARWFKKMELVFHISNCTEDSQVKFSIYTLLDGALIWWDLHVKTIAIGEAYEMSRKE</sequence>
<feature type="compositionally biased region" description="Gly residues" evidence="1">
    <location>
        <begin position="43"/>
        <end position="71"/>
    </location>
</feature>
<keyword evidence="2" id="KW-0695">RNA-directed DNA polymerase</keyword>
<dbReference type="EMBL" id="BKCJ010132482">
    <property type="protein sequence ID" value="GEX82346.1"/>
    <property type="molecule type" value="Genomic_DNA"/>
</dbReference>